<evidence type="ECO:0000313" key="3">
    <source>
        <dbReference type="EMBL" id="OGG50360.1"/>
    </source>
</evidence>
<reference evidence="3 4" key="1">
    <citation type="journal article" date="2016" name="Nat. Commun.">
        <title>Thousands of microbial genomes shed light on interconnected biogeochemical processes in an aquifer system.</title>
        <authorList>
            <person name="Anantharaman K."/>
            <person name="Brown C.T."/>
            <person name="Hug L.A."/>
            <person name="Sharon I."/>
            <person name="Castelle C.J."/>
            <person name="Probst A.J."/>
            <person name="Thomas B.C."/>
            <person name="Singh A."/>
            <person name="Wilkins M.J."/>
            <person name="Karaoz U."/>
            <person name="Brodie E.L."/>
            <person name="Williams K.H."/>
            <person name="Hubbard S.S."/>
            <person name="Banfield J.F."/>
        </authorList>
    </citation>
    <scope>NUCLEOTIDE SEQUENCE [LARGE SCALE GENOMIC DNA]</scope>
</reference>
<evidence type="ECO:0000256" key="2">
    <source>
        <dbReference type="SAM" id="Phobius"/>
    </source>
</evidence>
<dbReference type="GO" id="GO:0005992">
    <property type="term" value="P:trehalose biosynthetic process"/>
    <property type="evidence" value="ECO:0007669"/>
    <property type="project" value="InterPro"/>
</dbReference>
<dbReference type="Pfam" id="PF00982">
    <property type="entry name" value="Glyco_transf_20"/>
    <property type="match status" value="1"/>
</dbReference>
<dbReference type="InterPro" id="IPR001830">
    <property type="entry name" value="Glyco_trans_20"/>
</dbReference>
<dbReference type="AlphaFoldDB" id="A0A1F6CMU2"/>
<name>A0A1F6CMU2_9BACT</name>
<comment type="caution">
    <text evidence="3">The sequence shown here is derived from an EMBL/GenBank/DDBJ whole genome shotgun (WGS) entry which is preliminary data.</text>
</comment>
<accession>A0A1F6CMU2</accession>
<dbReference type="PANTHER" id="PTHR10788:SF106">
    <property type="entry name" value="BCDNA.GH08860"/>
    <property type="match status" value="1"/>
</dbReference>
<evidence type="ECO:0000313" key="4">
    <source>
        <dbReference type="Proteomes" id="UP000176445"/>
    </source>
</evidence>
<dbReference type="Gene3D" id="3.30.450.20">
    <property type="entry name" value="PAS domain"/>
    <property type="match status" value="1"/>
</dbReference>
<dbReference type="GO" id="GO:0003825">
    <property type="term" value="F:alpha,alpha-trehalose-phosphate synthase (UDP-forming) activity"/>
    <property type="evidence" value="ECO:0007669"/>
    <property type="project" value="TreeGrafter"/>
</dbReference>
<feature type="transmembrane region" description="Helical" evidence="2">
    <location>
        <begin position="168"/>
        <end position="187"/>
    </location>
</feature>
<feature type="transmembrane region" description="Helical" evidence="2">
    <location>
        <begin position="6"/>
        <end position="24"/>
    </location>
</feature>
<sequence length="735" mass="83180">MRQVLLITGGVILAVSLVVGLFALNQANQEQIELTSRLQSRSQVLSDSLAESIEPSYNTRATSTTQRIIERFVSSERLAGIGVFDNLGVVAAASKDLPLPSDGMLVTTVMDSDEAEGEFVRRGGNTYYVHAVPLHEDDRVVGALVVVQDATYIDESIRDIWRDNLIRLLLQVLLFAAAIFALVRWVFFRAITKLVGAVQAARKGEGGSDAVRGSSFLEPLAGEISKVTQSLWQARRSASEEARMRLEKLDSPWTAERLKEFVKAHLKDRPIFVVSNGEPYINTKVKNKIEWIVPAGGVVTAIDPVMEACGGMWIAHGSGPADREVADVEGKVRVPHDEPKYTLKRIWLSAKEIKGYYNGFSNEALWPLCHMAHVRPEFRKEDWTEYRKVNGLFAKTLLDEIRHIERPIVLVQDYHLALVPAMIKKSRPDAQIAMFWHIPWPSAAQFSICPWRKEILEGMLGADLLGFHTQQYGNNFMDTVGNEVESRIDYEHFSIFRDDHRTFVKPLPISIAFPGSAERLEQPDRSILLHLNIHTPHLILGVDRLDYIKGIPERFRGFEFLLDAHPEYREKLTMLQIASPTRESVEKYTEYRELVRKEAERINEKFGTRDWKPITLEERSYSHAELRQLYQLANVCTVTSLHDGMNLVAKEFAAARNDESGVLILSQFTGASHDMKGALIINPYSAEETSSALNTALSMPKAEQHRRMKTMRASVRDYNIYRWSAELIKALSQLD</sequence>
<gene>
    <name evidence="3" type="ORF">A2704_05455</name>
</gene>
<comment type="similarity">
    <text evidence="1">Belongs to the glycosyltransferase 20 family.</text>
</comment>
<proteinExistence type="inferred from homology"/>
<dbReference type="EMBL" id="MFKW01000052">
    <property type="protein sequence ID" value="OGG50360.1"/>
    <property type="molecule type" value="Genomic_DNA"/>
</dbReference>
<keyword evidence="2" id="KW-0812">Transmembrane</keyword>
<dbReference type="Proteomes" id="UP000176445">
    <property type="component" value="Unassembled WGS sequence"/>
</dbReference>
<keyword evidence="2" id="KW-1133">Transmembrane helix</keyword>
<evidence type="ECO:0000256" key="1">
    <source>
        <dbReference type="ARBA" id="ARBA00008799"/>
    </source>
</evidence>
<dbReference type="PANTHER" id="PTHR10788">
    <property type="entry name" value="TREHALOSE-6-PHOSPHATE SYNTHASE"/>
    <property type="match status" value="1"/>
</dbReference>
<organism evidence="3 4">
    <name type="scientific">Candidatus Kaiserbacteria bacterium RIFCSPHIGHO2_01_FULL_54_36b</name>
    <dbReference type="NCBI Taxonomy" id="1798483"/>
    <lineage>
        <taxon>Bacteria</taxon>
        <taxon>Candidatus Kaiseribacteriota</taxon>
    </lineage>
</organism>
<keyword evidence="2" id="KW-0472">Membrane</keyword>
<protein>
    <submittedName>
        <fullName evidence="3">Uncharacterized protein</fullName>
    </submittedName>
</protein>
<dbReference type="SUPFAM" id="SSF53756">
    <property type="entry name" value="UDP-Glycosyltransferase/glycogen phosphorylase"/>
    <property type="match status" value="1"/>
</dbReference>
<dbReference type="CDD" id="cd03788">
    <property type="entry name" value="GT20_TPS"/>
    <property type="match status" value="1"/>
</dbReference>
<dbReference type="Gene3D" id="3.40.50.2000">
    <property type="entry name" value="Glycogen Phosphorylase B"/>
    <property type="match status" value="2"/>
</dbReference>